<dbReference type="EMBL" id="JACEGQ020000008">
    <property type="protein sequence ID" value="KAH8501535.1"/>
    <property type="molecule type" value="Genomic_DNA"/>
</dbReference>
<evidence type="ECO:0000313" key="1">
    <source>
        <dbReference type="EMBL" id="KAH8501535.1"/>
    </source>
</evidence>
<name>A0A8T2Y8S8_POPDE</name>
<evidence type="ECO:0000313" key="2">
    <source>
        <dbReference type="Proteomes" id="UP000807159"/>
    </source>
</evidence>
<organism evidence="1 2">
    <name type="scientific">Populus deltoides</name>
    <name type="common">Eastern poplar</name>
    <name type="synonym">Eastern cottonwood</name>
    <dbReference type="NCBI Taxonomy" id="3696"/>
    <lineage>
        <taxon>Eukaryota</taxon>
        <taxon>Viridiplantae</taxon>
        <taxon>Streptophyta</taxon>
        <taxon>Embryophyta</taxon>
        <taxon>Tracheophyta</taxon>
        <taxon>Spermatophyta</taxon>
        <taxon>Magnoliopsida</taxon>
        <taxon>eudicotyledons</taxon>
        <taxon>Gunneridae</taxon>
        <taxon>Pentapetalae</taxon>
        <taxon>rosids</taxon>
        <taxon>fabids</taxon>
        <taxon>Malpighiales</taxon>
        <taxon>Salicaceae</taxon>
        <taxon>Saliceae</taxon>
        <taxon>Populus</taxon>
    </lineage>
</organism>
<accession>A0A8T2Y8S8</accession>
<dbReference type="AlphaFoldDB" id="A0A8T2Y8S8"/>
<dbReference type="Proteomes" id="UP000807159">
    <property type="component" value="Chromosome 8"/>
</dbReference>
<gene>
    <name evidence="1" type="ORF">H0E87_016360</name>
</gene>
<keyword evidence="2" id="KW-1185">Reference proteome</keyword>
<comment type="caution">
    <text evidence="1">The sequence shown here is derived from an EMBL/GenBank/DDBJ whole genome shotgun (WGS) entry which is preliminary data.</text>
</comment>
<protein>
    <submittedName>
        <fullName evidence="1">Uncharacterized protein</fullName>
    </submittedName>
</protein>
<reference evidence="1" key="1">
    <citation type="journal article" date="2021" name="J. Hered.">
        <title>Genome Assembly of Salicaceae Populus deltoides (Eastern Cottonwood) I-69 Based on Nanopore Sequencing and Hi-C Technologies.</title>
        <authorList>
            <person name="Bai S."/>
            <person name="Wu H."/>
            <person name="Zhang J."/>
            <person name="Pan Z."/>
            <person name="Zhao W."/>
            <person name="Li Z."/>
            <person name="Tong C."/>
        </authorList>
    </citation>
    <scope>NUCLEOTIDE SEQUENCE</scope>
    <source>
        <tissue evidence="1">Leaf</tissue>
    </source>
</reference>
<proteinExistence type="predicted"/>
<sequence length="105" mass="11555">MCPLVSGISTRDAASYAELGMQALGRAATAHLDDDFRIHRPLSDSVNVADDNGTLQPEFSRICKPTFQKGIVVEAQGREVFIKSLLEKGKVLPVSTLFLYHLMHL</sequence>